<feature type="transmembrane region" description="Helical" evidence="4">
    <location>
        <begin position="242"/>
        <end position="262"/>
    </location>
</feature>
<keyword evidence="4" id="KW-1133">Transmembrane helix</keyword>
<dbReference type="InterPro" id="IPR000412">
    <property type="entry name" value="ABC_2_transport"/>
</dbReference>
<feature type="transmembrane region" description="Helical" evidence="4">
    <location>
        <begin position="117"/>
        <end position="140"/>
    </location>
</feature>
<proteinExistence type="inferred from homology"/>
<dbReference type="PRINTS" id="PR00164">
    <property type="entry name" value="ABC2TRNSPORT"/>
</dbReference>
<gene>
    <name evidence="5" type="ORF">SAMN05216257_10443</name>
</gene>
<keyword evidence="6" id="KW-1185">Reference proteome</keyword>
<keyword evidence="4" id="KW-0472">Membrane</keyword>
<dbReference type="RefSeq" id="WP_092500279.1">
    <property type="nucleotide sequence ID" value="NZ_FNFV01000004.1"/>
</dbReference>
<keyword evidence="3" id="KW-0813">Transport</keyword>
<comment type="similarity">
    <text evidence="2">Belongs to the ABC-2 integral membrane protein family.</text>
</comment>
<dbReference type="AlphaFoldDB" id="A0A1G9DVP4"/>
<evidence type="ECO:0000313" key="5">
    <source>
        <dbReference type="EMBL" id="SDK67971.1"/>
    </source>
</evidence>
<protein>
    <submittedName>
        <fullName evidence="5">ABC-type polysaccharide/polyol phosphate export permease</fullName>
    </submittedName>
</protein>
<reference evidence="6" key="1">
    <citation type="submission" date="2016-10" db="EMBL/GenBank/DDBJ databases">
        <authorList>
            <person name="Varghese N."/>
            <person name="Submissions S."/>
        </authorList>
    </citation>
    <scope>NUCLEOTIDE SEQUENCE [LARGE SCALE GENOMIC DNA]</scope>
    <source>
        <strain evidence="6">CGMCC 1.10789</strain>
    </source>
</reference>
<feature type="transmembrane region" description="Helical" evidence="4">
    <location>
        <begin position="38"/>
        <end position="62"/>
    </location>
</feature>
<dbReference type="GO" id="GO:0140359">
    <property type="term" value="F:ABC-type transporter activity"/>
    <property type="evidence" value="ECO:0007669"/>
    <property type="project" value="InterPro"/>
</dbReference>
<dbReference type="EMBL" id="FNFV01000004">
    <property type="protein sequence ID" value="SDK67971.1"/>
    <property type="molecule type" value="Genomic_DNA"/>
</dbReference>
<feature type="transmembrane region" description="Helical" evidence="4">
    <location>
        <begin position="74"/>
        <end position="97"/>
    </location>
</feature>
<dbReference type="PANTHER" id="PTHR30413:SF8">
    <property type="entry name" value="TRANSPORT PERMEASE PROTEIN"/>
    <property type="match status" value="1"/>
</dbReference>
<evidence type="ECO:0000256" key="2">
    <source>
        <dbReference type="ARBA" id="ARBA00007783"/>
    </source>
</evidence>
<accession>A0A1G9DVP4</accession>
<dbReference type="STRING" id="990712.SAMN05216257_10443"/>
<dbReference type="PANTHER" id="PTHR30413">
    <property type="entry name" value="INNER MEMBRANE TRANSPORT PERMEASE"/>
    <property type="match status" value="1"/>
</dbReference>
<comment type="subcellular location">
    <subcellularLocation>
        <location evidence="1">Cell inner membrane</location>
        <topology evidence="1">Multi-pass membrane protein</topology>
    </subcellularLocation>
</comment>
<keyword evidence="4" id="KW-0812">Transmembrane</keyword>
<evidence type="ECO:0000256" key="3">
    <source>
        <dbReference type="ARBA" id="ARBA00022448"/>
    </source>
</evidence>
<feature type="transmembrane region" description="Helical" evidence="4">
    <location>
        <begin position="152"/>
        <end position="175"/>
    </location>
</feature>
<evidence type="ECO:0000256" key="1">
    <source>
        <dbReference type="ARBA" id="ARBA00004429"/>
    </source>
</evidence>
<dbReference type="Proteomes" id="UP000199328">
    <property type="component" value="Unassembled WGS sequence"/>
</dbReference>
<dbReference type="OrthoDB" id="7835223at2"/>
<evidence type="ECO:0000313" key="6">
    <source>
        <dbReference type="Proteomes" id="UP000199328"/>
    </source>
</evidence>
<evidence type="ECO:0000256" key="4">
    <source>
        <dbReference type="SAM" id="Phobius"/>
    </source>
</evidence>
<sequence>MFQTRAATPTTTFGAIIRTLEVIYHATVRNVRKSHGNAILGLFYAILQSLILVAVFYLMFALLGMRGNAIRGDFVLFLMSGIFIFITHNQAVGAVMGAEGPTSPMMLHAPMTTAVSITSAALASLYIQLLGMMVVLFVYHVGFNPITIEQPVYALGMVVLGWFSGVAVGLIFLALKPWMPRFTNIVSQIYRRLNMIASGKMFVANALPHSKVVLFSWNPLFHCIDQARGFTFINYTPHYTSIAYPVFFSLALVMIGLLGEFYTRRAASASWLAGK</sequence>
<dbReference type="GO" id="GO:0043190">
    <property type="term" value="C:ATP-binding cassette (ABC) transporter complex"/>
    <property type="evidence" value="ECO:0007669"/>
    <property type="project" value="InterPro"/>
</dbReference>
<dbReference type="GO" id="GO:0015920">
    <property type="term" value="P:lipopolysaccharide transport"/>
    <property type="evidence" value="ECO:0007669"/>
    <property type="project" value="TreeGrafter"/>
</dbReference>
<name>A0A1G9DVP4_9RHOB</name>
<organism evidence="5 6">
    <name type="scientific">Meinhardsimonia xiamenensis</name>
    <dbReference type="NCBI Taxonomy" id="990712"/>
    <lineage>
        <taxon>Bacteria</taxon>
        <taxon>Pseudomonadati</taxon>
        <taxon>Pseudomonadota</taxon>
        <taxon>Alphaproteobacteria</taxon>
        <taxon>Rhodobacterales</taxon>
        <taxon>Paracoccaceae</taxon>
        <taxon>Meinhardsimonia</taxon>
    </lineage>
</organism>